<reference evidence="3" key="1">
    <citation type="submission" date="2018-05" db="EMBL/GenBank/DDBJ databases">
        <authorList>
            <person name="Lanie J.A."/>
            <person name="Ng W.-L."/>
            <person name="Kazmierczak K.M."/>
            <person name="Andrzejewski T.M."/>
            <person name="Davidsen T.M."/>
            <person name="Wayne K.J."/>
            <person name="Tettelin H."/>
            <person name="Glass J.I."/>
            <person name="Rusch D."/>
            <person name="Podicherti R."/>
            <person name="Tsui H.-C.T."/>
            <person name="Winkler M.E."/>
        </authorList>
    </citation>
    <scope>NUCLEOTIDE SEQUENCE</scope>
</reference>
<dbReference type="Pfam" id="PF10609">
    <property type="entry name" value="ParA"/>
    <property type="match status" value="1"/>
</dbReference>
<keyword evidence="1" id="KW-0547">Nucleotide-binding</keyword>
<dbReference type="Gene3D" id="3.40.50.300">
    <property type="entry name" value="P-loop containing nucleotide triphosphate hydrolases"/>
    <property type="match status" value="1"/>
</dbReference>
<evidence type="ECO:0000256" key="1">
    <source>
        <dbReference type="ARBA" id="ARBA00022741"/>
    </source>
</evidence>
<accession>A0A382SP62</accession>
<dbReference type="GO" id="GO:0051539">
    <property type="term" value="F:4 iron, 4 sulfur cluster binding"/>
    <property type="evidence" value="ECO:0007669"/>
    <property type="project" value="TreeGrafter"/>
</dbReference>
<dbReference type="InterPro" id="IPR033756">
    <property type="entry name" value="YlxH/NBP35"/>
</dbReference>
<gene>
    <name evidence="3" type="ORF">METZ01_LOCUS364614</name>
</gene>
<evidence type="ECO:0008006" key="4">
    <source>
        <dbReference type="Google" id="ProtNLM"/>
    </source>
</evidence>
<dbReference type="EMBL" id="UINC01130601">
    <property type="protein sequence ID" value="SVD11760.1"/>
    <property type="molecule type" value="Genomic_DNA"/>
</dbReference>
<dbReference type="SUPFAM" id="SSF52540">
    <property type="entry name" value="P-loop containing nucleoside triphosphate hydrolases"/>
    <property type="match status" value="1"/>
</dbReference>
<keyword evidence="2" id="KW-0067">ATP-binding</keyword>
<evidence type="ECO:0000256" key="2">
    <source>
        <dbReference type="ARBA" id="ARBA00022840"/>
    </source>
</evidence>
<dbReference type="GO" id="GO:0005524">
    <property type="term" value="F:ATP binding"/>
    <property type="evidence" value="ECO:0007669"/>
    <property type="project" value="UniProtKB-KW"/>
</dbReference>
<evidence type="ECO:0000313" key="3">
    <source>
        <dbReference type="EMBL" id="SVD11760.1"/>
    </source>
</evidence>
<feature type="non-terminal residue" evidence="3">
    <location>
        <position position="87"/>
    </location>
</feature>
<organism evidence="3">
    <name type="scientific">marine metagenome</name>
    <dbReference type="NCBI Taxonomy" id="408172"/>
    <lineage>
        <taxon>unclassified sequences</taxon>
        <taxon>metagenomes</taxon>
        <taxon>ecological metagenomes</taxon>
    </lineage>
</organism>
<proteinExistence type="predicted"/>
<dbReference type="PANTHER" id="PTHR42961:SF2">
    <property type="entry name" value="IRON-SULFUR PROTEIN NUBPL"/>
    <property type="match status" value="1"/>
</dbReference>
<dbReference type="PANTHER" id="PTHR42961">
    <property type="entry name" value="IRON-SULFUR PROTEIN NUBPL"/>
    <property type="match status" value="1"/>
</dbReference>
<dbReference type="InterPro" id="IPR044304">
    <property type="entry name" value="NUBPL-like"/>
</dbReference>
<dbReference type="InterPro" id="IPR027417">
    <property type="entry name" value="P-loop_NTPase"/>
</dbReference>
<dbReference type="AlphaFoldDB" id="A0A382SP62"/>
<dbReference type="GO" id="GO:0016226">
    <property type="term" value="P:iron-sulfur cluster assembly"/>
    <property type="evidence" value="ECO:0007669"/>
    <property type="project" value="InterPro"/>
</dbReference>
<name>A0A382SP62_9ZZZZ</name>
<protein>
    <recommendedName>
        <fullName evidence="4">CobQ/CobB/MinD/ParA nucleotide binding domain-containing protein</fullName>
    </recommendedName>
</protein>
<sequence length="87" mass="9321">MRNIRTYQEVSHNTESELLEQVIEQQERLADRLSQVKRLVAVASGKGGVGKSAITANLATGLAIRGFKVGATDADLNGPSLGRMLNV</sequence>